<dbReference type="RefSeq" id="WP_367878178.1">
    <property type="nucleotide sequence ID" value="NZ_JBFNXX010000008.1"/>
</dbReference>
<feature type="non-terminal residue" evidence="1">
    <location>
        <position position="1"/>
    </location>
</feature>
<name>A0ABV3RPH3_9RHOB</name>
<evidence type="ECO:0000313" key="1">
    <source>
        <dbReference type="EMBL" id="MEW9920478.1"/>
    </source>
</evidence>
<keyword evidence="2" id="KW-1185">Reference proteome</keyword>
<accession>A0ABV3RPH3</accession>
<comment type="caution">
    <text evidence="1">The sequence shown here is derived from an EMBL/GenBank/DDBJ whole genome shotgun (WGS) entry which is preliminary data.</text>
</comment>
<dbReference type="EMBL" id="JBFNXX010000008">
    <property type="protein sequence ID" value="MEW9920478.1"/>
    <property type="molecule type" value="Genomic_DNA"/>
</dbReference>
<reference evidence="1 2" key="1">
    <citation type="submission" date="2024-07" db="EMBL/GenBank/DDBJ databases">
        <title>Marimonas sp.nov., isolated from tidal-flat sediment.</title>
        <authorList>
            <person name="Jayan J.N."/>
            <person name="Lee S.S."/>
        </authorList>
    </citation>
    <scope>NUCLEOTIDE SEQUENCE [LARGE SCALE GENOMIC DNA]</scope>
    <source>
        <strain evidence="1 2">MJW-29</strain>
    </source>
</reference>
<evidence type="ECO:0000313" key="2">
    <source>
        <dbReference type="Proteomes" id="UP001556098"/>
    </source>
</evidence>
<sequence>SLHPARMLELLLRGRICFYVNWKSFRTSVILCTVAVELVFVGDDFPVLLVPTPERILLRRMTSRKSSSVFPTGSSAAFADPDSGCADQSALIRCLALVLRHRSSSLQASFGELEGF</sequence>
<gene>
    <name evidence="1" type="ORF">AB2B41_12755</name>
</gene>
<dbReference type="Proteomes" id="UP001556098">
    <property type="component" value="Unassembled WGS sequence"/>
</dbReference>
<organism evidence="1 2">
    <name type="scientific">Sulfitobacter sediminis</name>
    <dbReference type="NCBI Taxonomy" id="3234186"/>
    <lineage>
        <taxon>Bacteria</taxon>
        <taxon>Pseudomonadati</taxon>
        <taxon>Pseudomonadota</taxon>
        <taxon>Alphaproteobacteria</taxon>
        <taxon>Rhodobacterales</taxon>
        <taxon>Roseobacteraceae</taxon>
        <taxon>Sulfitobacter</taxon>
    </lineage>
</organism>
<protein>
    <submittedName>
        <fullName evidence="1">Uncharacterized protein</fullName>
    </submittedName>
</protein>
<proteinExistence type="predicted"/>